<comment type="caution">
    <text evidence="1">The sequence shown here is derived from an EMBL/GenBank/DDBJ whole genome shotgun (WGS) entry which is preliminary data.</text>
</comment>
<feature type="non-terminal residue" evidence="1">
    <location>
        <position position="68"/>
    </location>
</feature>
<feature type="non-terminal residue" evidence="1">
    <location>
        <position position="1"/>
    </location>
</feature>
<name>A0A1X2GHT5_9FUNG</name>
<dbReference type="AlphaFoldDB" id="A0A1X2GHT5"/>
<dbReference type="OrthoDB" id="2264061at2759"/>
<dbReference type="EMBL" id="MCGT01000014">
    <property type="protein sequence ID" value="ORX54108.1"/>
    <property type="molecule type" value="Genomic_DNA"/>
</dbReference>
<evidence type="ECO:0000313" key="2">
    <source>
        <dbReference type="Proteomes" id="UP000242146"/>
    </source>
</evidence>
<accession>A0A1X2GHT5</accession>
<gene>
    <name evidence="1" type="ORF">DM01DRAFT_1267003</name>
</gene>
<proteinExistence type="predicted"/>
<organism evidence="1 2">
    <name type="scientific">Hesseltinella vesiculosa</name>
    <dbReference type="NCBI Taxonomy" id="101127"/>
    <lineage>
        <taxon>Eukaryota</taxon>
        <taxon>Fungi</taxon>
        <taxon>Fungi incertae sedis</taxon>
        <taxon>Mucoromycota</taxon>
        <taxon>Mucoromycotina</taxon>
        <taxon>Mucoromycetes</taxon>
        <taxon>Mucorales</taxon>
        <taxon>Cunninghamellaceae</taxon>
        <taxon>Hesseltinella</taxon>
    </lineage>
</organism>
<keyword evidence="2" id="KW-1185">Reference proteome</keyword>
<reference evidence="1 2" key="1">
    <citation type="submission" date="2016-07" db="EMBL/GenBank/DDBJ databases">
        <title>Pervasive Adenine N6-methylation of Active Genes in Fungi.</title>
        <authorList>
            <consortium name="DOE Joint Genome Institute"/>
            <person name="Mondo S.J."/>
            <person name="Dannebaum R.O."/>
            <person name="Kuo R.C."/>
            <person name="Labutti K."/>
            <person name="Haridas S."/>
            <person name="Kuo A."/>
            <person name="Salamov A."/>
            <person name="Ahrendt S.R."/>
            <person name="Lipzen A."/>
            <person name="Sullivan W."/>
            <person name="Andreopoulos W.B."/>
            <person name="Clum A."/>
            <person name="Lindquist E."/>
            <person name="Daum C."/>
            <person name="Ramamoorthy G.K."/>
            <person name="Gryganskyi A."/>
            <person name="Culley D."/>
            <person name="Magnuson J.K."/>
            <person name="James T.Y."/>
            <person name="O'Malley M.A."/>
            <person name="Stajich J.E."/>
            <person name="Spatafora J.W."/>
            <person name="Visel A."/>
            <person name="Grigoriev I.V."/>
        </authorList>
    </citation>
    <scope>NUCLEOTIDE SEQUENCE [LARGE SCALE GENOMIC DNA]</scope>
    <source>
        <strain evidence="1 2">NRRL 3301</strain>
    </source>
</reference>
<sequence length="68" mass="7502">ILVGDADGMVTFFARQQIVDQRLLGKSICKLVRHQSITGDYELVAGDITGTLTGFSLANDLWRTSMEQ</sequence>
<dbReference type="Proteomes" id="UP000242146">
    <property type="component" value="Unassembled WGS sequence"/>
</dbReference>
<protein>
    <submittedName>
        <fullName evidence="1">Uncharacterized protein</fullName>
    </submittedName>
</protein>
<evidence type="ECO:0000313" key="1">
    <source>
        <dbReference type="EMBL" id="ORX54108.1"/>
    </source>
</evidence>